<gene>
    <name evidence="2" type="ORF">TIFTF001_001701</name>
</gene>
<dbReference type="PANTHER" id="PTHR37221">
    <property type="entry name" value="OS02G0582400 PROTEIN"/>
    <property type="match status" value="1"/>
</dbReference>
<evidence type="ECO:0000313" key="2">
    <source>
        <dbReference type="EMBL" id="GMN27547.1"/>
    </source>
</evidence>
<comment type="caution">
    <text evidence="2">The sequence shown here is derived from an EMBL/GenBank/DDBJ whole genome shotgun (WGS) entry which is preliminary data.</text>
</comment>
<accession>A0AA87Z167</accession>
<reference evidence="2" key="1">
    <citation type="submission" date="2023-07" db="EMBL/GenBank/DDBJ databases">
        <title>draft genome sequence of fig (Ficus carica).</title>
        <authorList>
            <person name="Takahashi T."/>
            <person name="Nishimura K."/>
        </authorList>
    </citation>
    <scope>NUCLEOTIDE SEQUENCE</scope>
</reference>
<organism evidence="2 3">
    <name type="scientific">Ficus carica</name>
    <name type="common">Common fig</name>
    <dbReference type="NCBI Taxonomy" id="3494"/>
    <lineage>
        <taxon>Eukaryota</taxon>
        <taxon>Viridiplantae</taxon>
        <taxon>Streptophyta</taxon>
        <taxon>Embryophyta</taxon>
        <taxon>Tracheophyta</taxon>
        <taxon>Spermatophyta</taxon>
        <taxon>Magnoliopsida</taxon>
        <taxon>eudicotyledons</taxon>
        <taxon>Gunneridae</taxon>
        <taxon>Pentapetalae</taxon>
        <taxon>rosids</taxon>
        <taxon>fabids</taxon>
        <taxon>Rosales</taxon>
        <taxon>Moraceae</taxon>
        <taxon>Ficeae</taxon>
        <taxon>Ficus</taxon>
    </lineage>
</organism>
<keyword evidence="3" id="KW-1185">Reference proteome</keyword>
<dbReference type="Pfam" id="PF25428">
    <property type="entry name" value="DUF7894"/>
    <property type="match status" value="1"/>
</dbReference>
<dbReference type="EMBL" id="BTGU01000002">
    <property type="protein sequence ID" value="GMN27547.1"/>
    <property type="molecule type" value="Genomic_DNA"/>
</dbReference>
<evidence type="ECO:0000259" key="1">
    <source>
        <dbReference type="Pfam" id="PF25428"/>
    </source>
</evidence>
<dbReference type="AlphaFoldDB" id="A0AA87Z167"/>
<dbReference type="Proteomes" id="UP001187192">
    <property type="component" value="Unassembled WGS sequence"/>
</dbReference>
<feature type="domain" description="DUF7894" evidence="1">
    <location>
        <begin position="1"/>
        <end position="204"/>
    </location>
</feature>
<sequence length="210" mass="23276">MKVAPNTVFFFRDSDGFGTAISEAFHPNPNDPSLRLLEEPFELSLDRYGIKDVKASGNILHFVDHQGFYQVSFVLMQNYEPPVLACAVTEVLEQIAGEKSSPLPTIIIPSIVASSKLKRDGKILMKSENKIPLYGLQIGPVTDTIKAMVASAEKPPCPFQIHHEPLACLLQLARVLNLPTFALIGEKGRRVSDRNIEDIKVLVCFMSQLD</sequence>
<protein>
    <recommendedName>
        <fullName evidence="1">DUF7894 domain-containing protein</fullName>
    </recommendedName>
</protein>
<evidence type="ECO:0000313" key="3">
    <source>
        <dbReference type="Proteomes" id="UP001187192"/>
    </source>
</evidence>
<proteinExistence type="predicted"/>
<name>A0AA87Z167_FICCA</name>
<dbReference type="PANTHER" id="PTHR37221:SF1">
    <property type="entry name" value="OS02G0582400 PROTEIN"/>
    <property type="match status" value="1"/>
</dbReference>
<dbReference type="InterPro" id="IPR057216">
    <property type="entry name" value="DUF7894"/>
</dbReference>